<evidence type="ECO:0000256" key="5">
    <source>
        <dbReference type="ARBA" id="ARBA00035013"/>
    </source>
</evidence>
<comment type="similarity">
    <text evidence="5">Belongs to the 2-oxoadipate dioxygenase/decarboxylase family.</text>
</comment>
<evidence type="ECO:0000256" key="1">
    <source>
        <dbReference type="ARBA" id="ARBA00001954"/>
    </source>
</evidence>
<sequence>MDFTDDTKLDSLMGALFTPYKQSVTDVQKVIDALLSHAIISSEDEIVNDHIAFRTLGVPNLGIASFEKLFLHYGYVKKDYYYFKEKKLNAYWYAPPSPKYPRIFISELRVDDLPEKAKTILNKYTKDILQDPVDSIDLNNIESVGNFFYKPLWELPTITDYQELQKISEYAAWVLYNRYYLNHYTISVHELKQPYNSLESFNKFLTSIGISLNTAGGVIKTSADGLLKQTSSVAKMIDAIFKDGEHLEISGSYVEFAERLPYPKSTNDNEPTRRRDGFESANADKIFESTYSSQTKKS</sequence>
<evidence type="ECO:0000313" key="10">
    <source>
        <dbReference type="Proteomes" id="UP000294749"/>
    </source>
</evidence>
<dbReference type="EC" id="1.13.11.93" evidence="6"/>
<dbReference type="Pfam" id="PF07063">
    <property type="entry name" value="HGLS"/>
    <property type="match status" value="1"/>
</dbReference>
<evidence type="ECO:0000256" key="7">
    <source>
        <dbReference type="ARBA" id="ARBA00035045"/>
    </source>
</evidence>
<dbReference type="InterPro" id="IPR009770">
    <property type="entry name" value="HGLS"/>
</dbReference>
<keyword evidence="3" id="KW-0560">Oxidoreductase</keyword>
<dbReference type="PANTHER" id="PTHR31136:SF5">
    <property type="entry name" value="2-OXOADIPATE DIOXYGENASE_DECARBOXYLASE, CHLOROPLASTIC"/>
    <property type="match status" value="1"/>
</dbReference>
<dbReference type="PANTHER" id="PTHR31136">
    <property type="entry name" value="DUF1338 DOMAIN-CONTAINING PROTEIN"/>
    <property type="match status" value="1"/>
</dbReference>
<dbReference type="GO" id="GO:0051213">
    <property type="term" value="F:dioxygenase activity"/>
    <property type="evidence" value="ECO:0007669"/>
    <property type="project" value="UniProtKB-KW"/>
</dbReference>
<evidence type="ECO:0000256" key="8">
    <source>
        <dbReference type="SAM" id="MobiDB-lite"/>
    </source>
</evidence>
<keyword evidence="4" id="KW-0408">Iron</keyword>
<protein>
    <recommendedName>
        <fullName evidence="6">2-oxoadipate dioxygenase/decarboxylase</fullName>
        <ecNumber evidence="6">1.13.11.93</ecNumber>
    </recommendedName>
    <alternativeName>
        <fullName evidence="7">2-hydroxyglutarate synthase</fullName>
    </alternativeName>
</protein>
<evidence type="ECO:0000313" key="9">
    <source>
        <dbReference type="EMBL" id="TDT50453.1"/>
    </source>
</evidence>
<keyword evidence="2" id="KW-0223">Dioxygenase</keyword>
<comment type="cofactor">
    <cofactor evidence="1">
        <name>Fe(2+)</name>
        <dbReference type="ChEBI" id="CHEBI:29033"/>
    </cofactor>
</comment>
<dbReference type="EMBL" id="SOAY01000003">
    <property type="protein sequence ID" value="TDT50453.1"/>
    <property type="molecule type" value="Genomic_DNA"/>
</dbReference>
<keyword evidence="10" id="KW-1185">Reference proteome</keyword>
<reference evidence="9 10" key="1">
    <citation type="submission" date="2019-03" db="EMBL/GenBank/DDBJ databases">
        <title>Genomic Encyclopedia of Archaeal and Bacterial Type Strains, Phase II (KMG-II): from individual species to whole genera.</title>
        <authorList>
            <person name="Goeker M."/>
        </authorList>
    </citation>
    <scope>NUCLEOTIDE SEQUENCE [LARGE SCALE GENOMIC DNA]</scope>
    <source>
        <strain evidence="9 10">DSM 25233</strain>
    </source>
</reference>
<feature type="region of interest" description="Disordered" evidence="8">
    <location>
        <begin position="262"/>
        <end position="298"/>
    </location>
</feature>
<dbReference type="CDD" id="cd16350">
    <property type="entry name" value="VOC_like"/>
    <property type="match status" value="1"/>
</dbReference>
<organism evidence="9 10">
    <name type="scientific">Maribacter spongiicola</name>
    <dbReference type="NCBI Taxonomy" id="1206753"/>
    <lineage>
        <taxon>Bacteria</taxon>
        <taxon>Pseudomonadati</taxon>
        <taxon>Bacteroidota</taxon>
        <taxon>Flavobacteriia</taxon>
        <taxon>Flavobacteriales</taxon>
        <taxon>Flavobacteriaceae</taxon>
        <taxon>Maribacter</taxon>
    </lineage>
</organism>
<dbReference type="AlphaFoldDB" id="A0A4R7K9Y9"/>
<comment type="caution">
    <text evidence="9">The sequence shown here is derived from an EMBL/GenBank/DDBJ whole genome shotgun (WGS) entry which is preliminary data.</text>
</comment>
<evidence type="ECO:0000256" key="4">
    <source>
        <dbReference type="ARBA" id="ARBA00023004"/>
    </source>
</evidence>
<dbReference type="Gene3D" id="3.10.180.50">
    <property type="match status" value="1"/>
</dbReference>
<feature type="compositionally biased region" description="Polar residues" evidence="8">
    <location>
        <begin position="289"/>
        <end position="298"/>
    </location>
</feature>
<accession>A0A4R7K9Y9</accession>
<dbReference type="OrthoDB" id="506370at2"/>
<dbReference type="SMART" id="SM01150">
    <property type="entry name" value="DUF1338"/>
    <property type="match status" value="1"/>
</dbReference>
<gene>
    <name evidence="9" type="ORF">CLV90_0091</name>
</gene>
<evidence type="ECO:0000256" key="3">
    <source>
        <dbReference type="ARBA" id="ARBA00023002"/>
    </source>
</evidence>
<evidence type="ECO:0000256" key="6">
    <source>
        <dbReference type="ARBA" id="ARBA00035023"/>
    </source>
</evidence>
<proteinExistence type="inferred from homology"/>
<dbReference type="Proteomes" id="UP000294749">
    <property type="component" value="Unassembled WGS sequence"/>
</dbReference>
<evidence type="ECO:0000256" key="2">
    <source>
        <dbReference type="ARBA" id="ARBA00022964"/>
    </source>
</evidence>
<dbReference type="RefSeq" id="WP_133685569.1">
    <property type="nucleotide sequence ID" value="NZ_SOAY01000003.1"/>
</dbReference>
<name>A0A4R7K9Y9_9FLAO</name>